<dbReference type="AlphaFoldDB" id="A0A7J6QSY0"/>
<organism evidence="1 2">
    <name type="scientific">Perkinsus olseni</name>
    <name type="common">Perkinsus atlanticus</name>
    <dbReference type="NCBI Taxonomy" id="32597"/>
    <lineage>
        <taxon>Eukaryota</taxon>
        <taxon>Sar</taxon>
        <taxon>Alveolata</taxon>
        <taxon>Perkinsozoa</taxon>
        <taxon>Perkinsea</taxon>
        <taxon>Perkinsida</taxon>
        <taxon>Perkinsidae</taxon>
        <taxon>Perkinsus</taxon>
    </lineage>
</organism>
<proteinExistence type="predicted"/>
<feature type="non-terminal residue" evidence="1">
    <location>
        <position position="109"/>
    </location>
</feature>
<comment type="caution">
    <text evidence="1">The sequence shown here is derived from an EMBL/GenBank/DDBJ whole genome shotgun (WGS) entry which is preliminary data.</text>
</comment>
<gene>
    <name evidence="1" type="ORF">FOZ62_022018</name>
</gene>
<evidence type="ECO:0000313" key="2">
    <source>
        <dbReference type="Proteomes" id="UP000574390"/>
    </source>
</evidence>
<protein>
    <submittedName>
        <fullName evidence="1">Uncharacterized protein</fullName>
    </submittedName>
</protein>
<accession>A0A7J6QSY0</accession>
<evidence type="ECO:0000313" key="1">
    <source>
        <dbReference type="EMBL" id="KAF4711749.1"/>
    </source>
</evidence>
<sequence length="109" mass="12311">LVRLLLIEEGRDLEDPATLTPSAKRSLLAKHFLTAARYIRRRLDIFLKTVLGIGAPPPLDLSGCSSTPPEDDDDDQDIITRTYCEFVDKYVICHRVKETEDPDLAALMR</sequence>
<feature type="non-terminal residue" evidence="1">
    <location>
        <position position="1"/>
    </location>
</feature>
<dbReference type="Proteomes" id="UP000574390">
    <property type="component" value="Unassembled WGS sequence"/>
</dbReference>
<dbReference type="EMBL" id="JABANM010027169">
    <property type="protein sequence ID" value="KAF4711749.1"/>
    <property type="molecule type" value="Genomic_DNA"/>
</dbReference>
<reference evidence="1 2" key="1">
    <citation type="submission" date="2020-04" db="EMBL/GenBank/DDBJ databases">
        <title>Perkinsus olseni comparative genomics.</title>
        <authorList>
            <person name="Bogema D.R."/>
        </authorList>
    </citation>
    <scope>NUCLEOTIDE SEQUENCE [LARGE SCALE GENOMIC DNA]</scope>
    <source>
        <strain evidence="1">ATCC PRA-205</strain>
    </source>
</reference>
<name>A0A7J6QSY0_PEROL</name>